<evidence type="ECO:0000313" key="3">
    <source>
        <dbReference type="Proteomes" id="UP000001887"/>
    </source>
</evidence>
<dbReference type="SUPFAM" id="SSF53448">
    <property type="entry name" value="Nucleotide-diphospho-sugar transferases"/>
    <property type="match status" value="1"/>
</dbReference>
<gene>
    <name evidence="2" type="ordered locus">Psta_4594</name>
</gene>
<dbReference type="HOGENOM" id="CLU_025996_19_2_0"/>
<proteinExistence type="predicted"/>
<dbReference type="GO" id="GO:0016740">
    <property type="term" value="F:transferase activity"/>
    <property type="evidence" value="ECO:0007669"/>
    <property type="project" value="UniProtKB-KW"/>
</dbReference>
<dbReference type="Proteomes" id="UP000001887">
    <property type="component" value="Chromosome"/>
</dbReference>
<dbReference type="InterPro" id="IPR029044">
    <property type="entry name" value="Nucleotide-diphossugar_trans"/>
</dbReference>
<dbReference type="PANTHER" id="PTHR43685:SF2">
    <property type="entry name" value="GLYCOSYLTRANSFERASE 2-LIKE DOMAIN-CONTAINING PROTEIN"/>
    <property type="match status" value="1"/>
</dbReference>
<protein>
    <submittedName>
        <fullName evidence="2">Glycosyl transferase family 2</fullName>
    </submittedName>
</protein>
<dbReference type="eggNOG" id="COG1216">
    <property type="taxonomic scope" value="Bacteria"/>
</dbReference>
<keyword evidence="3" id="KW-1185">Reference proteome</keyword>
<dbReference type="CAZy" id="GT2">
    <property type="family name" value="Glycosyltransferase Family 2"/>
</dbReference>
<dbReference type="EMBL" id="CP001848">
    <property type="protein sequence ID" value="ADB19236.1"/>
    <property type="molecule type" value="Genomic_DNA"/>
</dbReference>
<dbReference type="Gene3D" id="3.90.550.10">
    <property type="entry name" value="Spore Coat Polysaccharide Biosynthesis Protein SpsA, Chain A"/>
    <property type="match status" value="1"/>
</dbReference>
<dbReference type="PANTHER" id="PTHR43685">
    <property type="entry name" value="GLYCOSYLTRANSFERASE"/>
    <property type="match status" value="1"/>
</dbReference>
<dbReference type="AlphaFoldDB" id="D2R733"/>
<keyword evidence="2" id="KW-0808">Transferase</keyword>
<name>D2R733_PIRSD</name>
<dbReference type="Pfam" id="PF00535">
    <property type="entry name" value="Glycos_transf_2"/>
    <property type="match status" value="1"/>
</dbReference>
<dbReference type="InterPro" id="IPR050834">
    <property type="entry name" value="Glycosyltransf_2"/>
</dbReference>
<evidence type="ECO:0000259" key="1">
    <source>
        <dbReference type="Pfam" id="PF00535"/>
    </source>
</evidence>
<sequence>MDVSVILCTWNRAAILHRTLQSLRSLVVPPRISWELLVVNNHSSDNTDDVLARHHGALPIRRLYEARAGKSNAMNTGIAAASGDLLLMTDDDVLVDPEWLVSYVAISRSFPDASFFGGPIKPVFGSVVPSWITAGWEHVRSVFGELDYGPQPIAIGRKTLPYGANFAVRLPVMRQFPINVHLGRSKHSRIAGEESELFARLLAAGHQGIYQPTALIGHGIEADQLTERYVRRYFDGIGRTQVLLEGLAHADRPFKSSKLAKYWFRAMKHEFAYRRRCILGSAEKRTKHLVRSARAWGAFSQYRLMLDEQRREPNGAMLTTSAAVPRRMAATHPLS</sequence>
<reference evidence="2 3" key="1">
    <citation type="journal article" date="2009" name="Stand. Genomic Sci.">
        <title>Complete genome sequence of Pirellula staleyi type strain (ATCC 27377).</title>
        <authorList>
            <person name="Clum A."/>
            <person name="Tindall B.J."/>
            <person name="Sikorski J."/>
            <person name="Ivanova N."/>
            <person name="Mavrommatis K."/>
            <person name="Lucas S."/>
            <person name="Glavina del Rio T."/>
            <person name="Nolan M."/>
            <person name="Chen F."/>
            <person name="Tice H."/>
            <person name="Pitluck S."/>
            <person name="Cheng J.F."/>
            <person name="Chertkov O."/>
            <person name="Brettin T."/>
            <person name="Han C."/>
            <person name="Detter J.C."/>
            <person name="Kuske C."/>
            <person name="Bruce D."/>
            <person name="Goodwin L."/>
            <person name="Ovchinikova G."/>
            <person name="Pati A."/>
            <person name="Mikhailova N."/>
            <person name="Chen A."/>
            <person name="Palaniappan K."/>
            <person name="Land M."/>
            <person name="Hauser L."/>
            <person name="Chang Y.J."/>
            <person name="Jeffries C.D."/>
            <person name="Chain P."/>
            <person name="Rohde M."/>
            <person name="Goker M."/>
            <person name="Bristow J."/>
            <person name="Eisen J.A."/>
            <person name="Markowitz V."/>
            <person name="Hugenholtz P."/>
            <person name="Kyrpides N.C."/>
            <person name="Klenk H.P."/>
            <person name="Lapidus A."/>
        </authorList>
    </citation>
    <scope>NUCLEOTIDE SEQUENCE [LARGE SCALE GENOMIC DNA]</scope>
    <source>
        <strain evidence="3">ATCC 27377 / DSM 6068 / ICPB 4128</strain>
    </source>
</reference>
<evidence type="ECO:0000313" key="2">
    <source>
        <dbReference type="EMBL" id="ADB19236.1"/>
    </source>
</evidence>
<dbReference type="OrthoDB" id="153025at2"/>
<dbReference type="KEGG" id="psl:Psta_4594"/>
<feature type="domain" description="Glycosyltransferase 2-like" evidence="1">
    <location>
        <begin position="4"/>
        <end position="101"/>
    </location>
</feature>
<accession>D2R733</accession>
<organism evidence="2 3">
    <name type="scientific">Pirellula staleyi (strain ATCC 27377 / DSM 6068 / ICPB 4128)</name>
    <name type="common">Pirella staleyi</name>
    <dbReference type="NCBI Taxonomy" id="530564"/>
    <lineage>
        <taxon>Bacteria</taxon>
        <taxon>Pseudomonadati</taxon>
        <taxon>Planctomycetota</taxon>
        <taxon>Planctomycetia</taxon>
        <taxon>Pirellulales</taxon>
        <taxon>Pirellulaceae</taxon>
        <taxon>Pirellula</taxon>
    </lineage>
</organism>
<dbReference type="STRING" id="530564.Psta_4594"/>
<dbReference type="InterPro" id="IPR001173">
    <property type="entry name" value="Glyco_trans_2-like"/>
</dbReference>
<dbReference type="CDD" id="cd00761">
    <property type="entry name" value="Glyco_tranf_GTA_type"/>
    <property type="match status" value="1"/>
</dbReference>